<proteinExistence type="predicted"/>
<reference evidence="1 2" key="1">
    <citation type="submission" date="2018-08" db="EMBL/GenBank/DDBJ databases">
        <title>A genome reference for cultivated species of the human gut microbiota.</title>
        <authorList>
            <person name="Zou Y."/>
            <person name="Xue W."/>
            <person name="Luo G."/>
        </authorList>
    </citation>
    <scope>NUCLEOTIDE SEQUENCE [LARGE SCALE GENOMIC DNA]</scope>
    <source>
        <strain evidence="1 2">OM06-2</strain>
    </source>
</reference>
<dbReference type="EMBL" id="QSTW01000013">
    <property type="protein sequence ID" value="RGM90399.1"/>
    <property type="molecule type" value="Genomic_DNA"/>
</dbReference>
<dbReference type="AlphaFoldDB" id="A0A3E4Z793"/>
<dbReference type="RefSeq" id="WP_117702193.1">
    <property type="nucleotide sequence ID" value="NZ_QSTW01000013.1"/>
</dbReference>
<dbReference type="Proteomes" id="UP000260814">
    <property type="component" value="Unassembled WGS sequence"/>
</dbReference>
<sequence length="100" mass="11556">MDNKVKPRISAVITDCLKCPHSKRYDSSQGSTGSVLVCKEKEQIIISDDYIYHTDKINMSNFIPEWCPLDCYTGENEIYGLKEKDLRDSQCEVPMVRYNN</sequence>
<gene>
    <name evidence="1" type="ORF">DXB87_10890</name>
</gene>
<accession>A0A3E4Z793</accession>
<comment type="caution">
    <text evidence="1">The sequence shown here is derived from an EMBL/GenBank/DDBJ whole genome shotgun (WGS) entry which is preliminary data.</text>
</comment>
<name>A0A3E4Z793_9BACT</name>
<evidence type="ECO:0000313" key="2">
    <source>
        <dbReference type="Proteomes" id="UP000260814"/>
    </source>
</evidence>
<organism evidence="1 2">
    <name type="scientific">Phocaeicola plebeius</name>
    <dbReference type="NCBI Taxonomy" id="310297"/>
    <lineage>
        <taxon>Bacteria</taxon>
        <taxon>Pseudomonadati</taxon>
        <taxon>Bacteroidota</taxon>
        <taxon>Bacteroidia</taxon>
        <taxon>Bacteroidales</taxon>
        <taxon>Bacteroidaceae</taxon>
        <taxon>Phocaeicola</taxon>
    </lineage>
</organism>
<protein>
    <submittedName>
        <fullName evidence="1">Uncharacterized protein</fullName>
    </submittedName>
</protein>
<evidence type="ECO:0000313" key="1">
    <source>
        <dbReference type="EMBL" id="RGM90399.1"/>
    </source>
</evidence>